<dbReference type="PANTHER" id="PTHR39431:SF1">
    <property type="entry name" value="FRPA_C-RELATED PROTEIN"/>
    <property type="match status" value="1"/>
</dbReference>
<proteinExistence type="predicted"/>
<keyword evidence="3" id="KW-1185">Reference proteome</keyword>
<evidence type="ECO:0000256" key="1">
    <source>
        <dbReference type="SAM" id="Coils"/>
    </source>
</evidence>
<reference evidence="2" key="1">
    <citation type="submission" date="2023-09" db="EMBL/GenBank/DDBJ databases">
        <title>Marinobacter sediminicola sp. nov. and Marinobacter maritimum sp. nov., isolated from marine sediment.</title>
        <authorList>
            <person name="An J."/>
        </authorList>
    </citation>
    <scope>NUCLEOTIDE SEQUENCE</scope>
    <source>
        <strain evidence="2">F60267</strain>
    </source>
</reference>
<protein>
    <submittedName>
        <fullName evidence="2">Uncharacterized protein</fullName>
    </submittedName>
</protein>
<dbReference type="Proteomes" id="UP001267407">
    <property type="component" value="Unassembled WGS sequence"/>
</dbReference>
<feature type="coiled-coil region" evidence="1">
    <location>
        <begin position="409"/>
        <end position="436"/>
    </location>
</feature>
<accession>A0ABU2HDT2</accession>
<sequence length="443" mass="47885">MIVSSQISFLQGNSRQETAFSQSQLRINQQPLSSNSAEGQGGGRQLNITRDAAYRYNSQERLGFTSSSAVTGGDRNAVYSSAELVEKTTDLFLRGQQAISVGRAALSGDSAAQTSGSVTVEANRYMFYSQSETRSFASSGSISLENGETIDFTLSLRQSQSRTYEYSESLRIEERPMTDPLVINFGSTTAQLTDTLFEFDMEGNGKTAQFATLGSGSGYLVFDRNGNGEVDDGTELFGPQSGSGFSELAKFDDDGNQWIDANDEVFSSLSVWVQTADGSQALKSLAEVGVQALYVGSAEDSFTLTNRQGIPLGQIQASGIYLTTDGEVRTLEEITLAEQNTAEIPSAVQRINSSGDAVAGGEGVGEIGGLAGARIEAIRGALEKLNEIREKQRSFIEETRNLGKSDSPLDEYMSIIDRLRMELLNSQNEKHQAASRYLEFAKP</sequence>
<name>A0ABU2HDT2_9GAMM</name>
<keyword evidence="1" id="KW-0175">Coiled coil</keyword>
<evidence type="ECO:0000313" key="3">
    <source>
        <dbReference type="Proteomes" id="UP001267407"/>
    </source>
</evidence>
<organism evidence="2 3">
    <name type="scientific">Marinobacter xiaoshiensis</name>
    <dbReference type="NCBI Taxonomy" id="3073652"/>
    <lineage>
        <taxon>Bacteria</taxon>
        <taxon>Pseudomonadati</taxon>
        <taxon>Pseudomonadota</taxon>
        <taxon>Gammaproteobacteria</taxon>
        <taxon>Pseudomonadales</taxon>
        <taxon>Marinobacteraceae</taxon>
        <taxon>Marinobacter</taxon>
    </lineage>
</organism>
<gene>
    <name evidence="2" type="ORF">RKA07_03880</name>
</gene>
<dbReference type="PANTHER" id="PTHR39431">
    <property type="entry name" value="FRPA/C-RELATED PROTEIN"/>
    <property type="match status" value="1"/>
</dbReference>
<dbReference type="EMBL" id="JAVMBO010000007">
    <property type="protein sequence ID" value="MDS1309244.1"/>
    <property type="molecule type" value="Genomic_DNA"/>
</dbReference>
<comment type="caution">
    <text evidence="2">The sequence shown here is derived from an EMBL/GenBank/DDBJ whole genome shotgun (WGS) entry which is preliminary data.</text>
</comment>
<dbReference type="RefSeq" id="WP_310965634.1">
    <property type="nucleotide sequence ID" value="NZ_JAVMBO010000007.1"/>
</dbReference>
<evidence type="ECO:0000313" key="2">
    <source>
        <dbReference type="EMBL" id="MDS1309244.1"/>
    </source>
</evidence>